<dbReference type="Proteomes" id="UP000005709">
    <property type="component" value="Unassembled WGS sequence"/>
</dbReference>
<comment type="caution">
    <text evidence="1">The sequence shown here is derived from an EMBL/GenBank/DDBJ whole genome shotgun (WGS) entry which is preliminary data.</text>
</comment>
<evidence type="ECO:0000313" key="2">
    <source>
        <dbReference type="Proteomes" id="UP000005709"/>
    </source>
</evidence>
<accession>C8PGR2</accession>
<protein>
    <submittedName>
        <fullName evidence="1">Uncharacterized protein</fullName>
    </submittedName>
</protein>
<keyword evidence="2" id="KW-1185">Reference proteome</keyword>
<proteinExistence type="predicted"/>
<name>C8PGR2_9BACT</name>
<dbReference type="EMBL" id="ACYG01000019">
    <property type="protein sequence ID" value="EEV18300.1"/>
    <property type="molecule type" value="Genomic_DNA"/>
</dbReference>
<sequence length="50" mass="5953">MKPKSATPIYRCSRHFFALRALPSQFSLIRHLKIPHHQNYQKAFSLIFLL</sequence>
<gene>
    <name evidence="1" type="ORF">CAMGR0001_1057</name>
</gene>
<evidence type="ECO:0000313" key="1">
    <source>
        <dbReference type="EMBL" id="EEV18300.1"/>
    </source>
</evidence>
<organism evidence="1 2">
    <name type="scientific">Campylobacter gracilis RM3268</name>
    <dbReference type="NCBI Taxonomy" id="553220"/>
    <lineage>
        <taxon>Bacteria</taxon>
        <taxon>Pseudomonadati</taxon>
        <taxon>Campylobacterota</taxon>
        <taxon>Epsilonproteobacteria</taxon>
        <taxon>Campylobacterales</taxon>
        <taxon>Campylobacteraceae</taxon>
        <taxon>Campylobacter</taxon>
    </lineage>
</organism>
<dbReference type="AlphaFoldDB" id="C8PGR2"/>
<reference evidence="1 2" key="1">
    <citation type="submission" date="2009-07" db="EMBL/GenBank/DDBJ databases">
        <authorList>
            <person name="Madupu R."/>
            <person name="Sebastian Y."/>
            <person name="Durkin A.S."/>
            <person name="Torralba M."/>
            <person name="Methe B."/>
            <person name="Sutton G.G."/>
            <person name="Strausberg R.L."/>
            <person name="Nelson K.E."/>
        </authorList>
    </citation>
    <scope>NUCLEOTIDE SEQUENCE [LARGE SCALE GENOMIC DNA]</scope>
    <source>
        <strain evidence="1 2">RM3268</strain>
    </source>
</reference>